<evidence type="ECO:0000256" key="1">
    <source>
        <dbReference type="SAM" id="MobiDB-lite"/>
    </source>
</evidence>
<dbReference type="GO" id="GO:0006508">
    <property type="term" value="P:proteolysis"/>
    <property type="evidence" value="ECO:0007669"/>
    <property type="project" value="InterPro"/>
</dbReference>
<dbReference type="InterPro" id="IPR029058">
    <property type="entry name" value="AB_hydrolase_fold"/>
</dbReference>
<dbReference type="Gene3D" id="3.40.50.1820">
    <property type="entry name" value="alpha/beta hydrolase"/>
    <property type="match status" value="1"/>
</dbReference>
<dbReference type="STRING" id="758820.SAMN00777080_1648"/>
<dbReference type="SUPFAM" id="SSF82171">
    <property type="entry name" value="DPP6 N-terminal domain-like"/>
    <property type="match status" value="1"/>
</dbReference>
<evidence type="ECO:0000259" key="3">
    <source>
        <dbReference type="Pfam" id="PF00326"/>
    </source>
</evidence>
<keyword evidence="4" id="KW-0031">Aminopeptidase</keyword>
<dbReference type="GO" id="GO:0008239">
    <property type="term" value="F:dipeptidyl-peptidase activity"/>
    <property type="evidence" value="ECO:0007669"/>
    <property type="project" value="TreeGrafter"/>
</dbReference>
<evidence type="ECO:0000256" key="2">
    <source>
        <dbReference type="SAM" id="SignalP"/>
    </source>
</evidence>
<reference evidence="5" key="1">
    <citation type="submission" date="2017-04" db="EMBL/GenBank/DDBJ databases">
        <authorList>
            <person name="Varghese N."/>
            <person name="Submissions S."/>
        </authorList>
    </citation>
    <scope>NUCLEOTIDE SEQUENCE [LARGE SCALE GENOMIC DNA]</scope>
    <source>
        <strain evidence="5">DSM 16537</strain>
    </source>
</reference>
<dbReference type="RefSeq" id="WP_084119814.1">
    <property type="nucleotide sequence ID" value="NZ_LT838813.1"/>
</dbReference>
<name>A0A1W2H355_9BACT</name>
<proteinExistence type="predicted"/>
<dbReference type="InterPro" id="IPR001375">
    <property type="entry name" value="Peptidase_S9_cat"/>
</dbReference>
<feature type="signal peptide" evidence="2">
    <location>
        <begin position="1"/>
        <end position="20"/>
    </location>
</feature>
<keyword evidence="4" id="KW-0645">Protease</keyword>
<dbReference type="InterPro" id="IPR050278">
    <property type="entry name" value="Serine_Prot_S9B/DPPIV"/>
</dbReference>
<evidence type="ECO:0000313" key="4">
    <source>
        <dbReference type="EMBL" id="SMD43072.1"/>
    </source>
</evidence>
<feature type="domain" description="Peptidase S9 prolyl oligopeptidase catalytic" evidence="3">
    <location>
        <begin position="745"/>
        <end position="920"/>
    </location>
</feature>
<evidence type="ECO:0000313" key="5">
    <source>
        <dbReference type="Proteomes" id="UP000192333"/>
    </source>
</evidence>
<feature type="chain" id="PRO_5012890548" evidence="2">
    <location>
        <begin position="21"/>
        <end position="951"/>
    </location>
</feature>
<gene>
    <name evidence="4" type="ORF">SAMN00777080_1648</name>
</gene>
<dbReference type="Pfam" id="PF00326">
    <property type="entry name" value="Peptidase_S9"/>
    <property type="match status" value="1"/>
</dbReference>
<dbReference type="SUPFAM" id="SSF53474">
    <property type="entry name" value="alpha/beta-Hydrolases"/>
    <property type="match status" value="1"/>
</dbReference>
<accession>A0A1W2H355</accession>
<keyword evidence="2" id="KW-0732">Signal</keyword>
<dbReference type="PANTHER" id="PTHR11731:SF193">
    <property type="entry name" value="DIPEPTIDYL PEPTIDASE 9"/>
    <property type="match status" value="1"/>
</dbReference>
<organism evidence="4 5">
    <name type="scientific">Aquiflexum balticum DSM 16537</name>
    <dbReference type="NCBI Taxonomy" id="758820"/>
    <lineage>
        <taxon>Bacteria</taxon>
        <taxon>Pseudomonadati</taxon>
        <taxon>Bacteroidota</taxon>
        <taxon>Cytophagia</taxon>
        <taxon>Cytophagales</taxon>
        <taxon>Cyclobacteriaceae</taxon>
        <taxon>Aquiflexum</taxon>
    </lineage>
</organism>
<protein>
    <submittedName>
        <fullName evidence="4">Dipeptidyl aminopeptidase/acylaminoacyl peptidase</fullName>
    </submittedName>
</protein>
<dbReference type="PANTHER" id="PTHR11731">
    <property type="entry name" value="PROTEASE FAMILY S9B,C DIPEPTIDYL-PEPTIDASE IV-RELATED"/>
    <property type="match status" value="1"/>
</dbReference>
<dbReference type="OrthoDB" id="9812921at2"/>
<feature type="region of interest" description="Disordered" evidence="1">
    <location>
        <begin position="167"/>
        <end position="186"/>
    </location>
</feature>
<dbReference type="EMBL" id="LT838813">
    <property type="protein sequence ID" value="SMD43072.1"/>
    <property type="molecule type" value="Genomic_DNA"/>
</dbReference>
<keyword evidence="4" id="KW-0378">Hydrolase</keyword>
<dbReference type="GO" id="GO:0004177">
    <property type="term" value="F:aminopeptidase activity"/>
    <property type="evidence" value="ECO:0007669"/>
    <property type="project" value="UniProtKB-KW"/>
</dbReference>
<keyword evidence="5" id="KW-1185">Reference proteome</keyword>
<sequence length="951" mass="109439">MVKNLLTGFLVVVLILPAFAQRKQASPQIVKKPLTHAAYDEWKSITYKELTNDGKYAAYTLNPEAADGKLVLMDLSINTKDEVPRAENIKQGWDSRYSFMLIKAQKDLVKELRREKKKKEDMPKDTLGIYSWTNKKLEKIPHVKSYKIPEKAGNWIAYQLEAVTEAEKEKTNGNGQENSEKAKPARKISDENGFPLILSNLDNGKQMTFGFVKDYTFAENGEGLLFHTTGDNGELQPGIYWYDLNEGKLQSVFEANRKHKFKYLSIDDSGSKVAFIADLDTTKALVREPKLYYWDKSISNAIVLADQSTTGIPEEWLVSENFNPYFSKDGSKLFFGTNPVPFVKDTALLAEEIVNVEVWHWQDDYIYPEQNVRADRERKRSYLAVMHLDNRKLVQLGNEKMEDINVGEEGNSKYALGKDDRKYRISRTWDTGGAHDLYIVNVADGSSKLIESGVQGYSRLSPSAQYAYWFSNPDTAWFAHHITSGKTLKLTSGMGIPFADEENDVPDYPSSYGLAGWTKDDARILVYDKYDIWSFDPQGKEDPINLTKDGREKKITYRYVNLDREKQFIDQDEVMLLTAFDEKSKSSGYVRYSLKDRKLDPLVMSAHRYGGIQKSKEADLYLYTKENFQEFPDLYVSDLNFSKPKKISEANPQQKEYIWGTAELVYWNSLDNIPLEGILYKPENFDPNKKYPMVVVYYERFSNTIHQHHKPEPIRSLVHRTMYVSNDYLIFVPDVVYSTGYPGESAFNCIIPGVNHLISQGFVDKDRVGIQGHSWSGYQTAYILTRTNMFRAAEAGAIVANMTSAYGGIRWESGRARMFQYEKAQSRLGVSLWENPLPYIENSPLFFANKIETPILLLHNDADGAVPWYQGIEMYLAMRRLNKPTWMLNYNGEPHWPVKRENRIDFQTRMMQFFDHYLKDAPMPRWMERGVPAIEKGIYQGLELVGEEDGI</sequence>
<dbReference type="AlphaFoldDB" id="A0A1W2H355"/>
<dbReference type="Proteomes" id="UP000192333">
    <property type="component" value="Chromosome I"/>
</dbReference>
<dbReference type="GO" id="GO:0008236">
    <property type="term" value="F:serine-type peptidase activity"/>
    <property type="evidence" value="ECO:0007669"/>
    <property type="project" value="InterPro"/>
</dbReference>